<dbReference type="InterPro" id="IPR037099">
    <property type="entry name" value="Fum_R/Succ_DH_flav-like_C_sf"/>
</dbReference>
<proteinExistence type="inferred from homology"/>
<dbReference type="Pfam" id="PF00890">
    <property type="entry name" value="FAD_binding_2"/>
    <property type="match status" value="1"/>
</dbReference>
<dbReference type="Proteomes" id="UP000615580">
    <property type="component" value="Unassembled WGS sequence"/>
</dbReference>
<dbReference type="EMBL" id="JADQUG010000093">
    <property type="protein sequence ID" value="MBG9355413.1"/>
    <property type="molecule type" value="Genomic_DNA"/>
</dbReference>
<evidence type="ECO:0000259" key="13">
    <source>
        <dbReference type="Pfam" id="PF00890"/>
    </source>
</evidence>
<sequence>MGNNDSCFSPLSNTDVLVIGAGGAGLSAALEAAALGARVEIFTRNMYTSANNRWSSGGGCTWKTHAFNAAVRGDDNIEAHISDTLSGGYDIGDPALVRLLCAGSVELVDWLQGLGINLSNKEGLLDVRPFGGNGTARGLFKEDRLGWYIQQALTREVSLSGSINVHTEYRLLDFLLDAGEVVGALFADEGSGEKIKVFARSVVVADGAGASMYEPSAVSSDKSCDGIAAALRAGASVSDMEFVQFHPTGLVSENRVFVGTLVEEALRFDGAQLLGADGSRFMFNYDERGEQATRDVVSRGIYSEIRNRNGIDGNHVALDLSKCSVDIENVYPAMAKRFRLAGLKLGSSKYLPVCPTAHFMMGGIEIDTSCRTSINGLWAAGETATGVHGANRLGGNGLSEALVFGRVAGRKAAEEAYGKRLSKDGETPKAEYCKPSKISIGVHELLVHLRREMYTHCGPLREKQGIERTLDTLSSLEERAGSWIVPCGDAAPAYIQLTTTARSLLTASRAIAGGALLREESRGSHWRLDYPAKSDSPGRIRWHFRQGELLPKFLAQR</sequence>
<evidence type="ECO:0000256" key="12">
    <source>
        <dbReference type="ARBA" id="ARBA00048305"/>
    </source>
</evidence>
<organism evidence="15 16">
    <name type="scientific">Corynebacterium belfantii</name>
    <dbReference type="NCBI Taxonomy" id="2014537"/>
    <lineage>
        <taxon>Bacteria</taxon>
        <taxon>Bacillati</taxon>
        <taxon>Actinomycetota</taxon>
        <taxon>Actinomycetes</taxon>
        <taxon>Mycobacteriales</taxon>
        <taxon>Corynebacteriaceae</taxon>
        <taxon>Corynebacterium</taxon>
    </lineage>
</organism>
<evidence type="ECO:0000256" key="10">
    <source>
        <dbReference type="ARBA" id="ARBA00029426"/>
    </source>
</evidence>
<feature type="domain" description="FAD-dependent oxidoreductase 2 FAD-binding" evidence="13">
    <location>
        <begin position="15"/>
        <end position="398"/>
    </location>
</feature>
<keyword evidence="8" id="KW-0274">FAD</keyword>
<evidence type="ECO:0000256" key="11">
    <source>
        <dbReference type="ARBA" id="ARBA00030386"/>
    </source>
</evidence>
<dbReference type="RefSeq" id="WP_196977857.1">
    <property type="nucleotide sequence ID" value="NZ_JADQUG010000093.1"/>
</dbReference>
<dbReference type="InterPro" id="IPR027477">
    <property type="entry name" value="Succ_DH/fumarate_Rdtase_cat_sf"/>
</dbReference>
<gene>
    <name evidence="15" type="ORF">I4J41_12985</name>
</gene>
<evidence type="ECO:0000256" key="7">
    <source>
        <dbReference type="ARBA" id="ARBA00022642"/>
    </source>
</evidence>
<evidence type="ECO:0000256" key="2">
    <source>
        <dbReference type="ARBA" id="ARBA00004950"/>
    </source>
</evidence>
<dbReference type="EC" id="1.4.3.16" evidence="4"/>
<evidence type="ECO:0000256" key="9">
    <source>
        <dbReference type="ARBA" id="ARBA00023002"/>
    </source>
</evidence>
<evidence type="ECO:0000259" key="14">
    <source>
        <dbReference type="Pfam" id="PF02910"/>
    </source>
</evidence>
<dbReference type="InterPro" id="IPR003953">
    <property type="entry name" value="FAD-dep_OxRdtase_2_FAD-bd"/>
</dbReference>
<feature type="domain" description="Fumarate reductase/succinate dehydrogenase flavoprotein-like C-terminal" evidence="14">
    <location>
        <begin position="449"/>
        <end position="536"/>
    </location>
</feature>
<reference evidence="15 16" key="1">
    <citation type="journal article" date="2020" name="J. Clin. Microbiol.">
        <title>Assessing the Genetic Diversity of Austrian Corynebacterium diphtheriae Clinical Isolates, 2011-2019.</title>
        <authorList>
            <person name="Schaeffer J."/>
            <person name="Huhulescu S."/>
            <person name="Stoeger A."/>
            <person name="Allerberger F."/>
            <person name="Ruppitsch W."/>
        </authorList>
    </citation>
    <scope>NUCLEOTIDE SEQUENCE [LARGE SCALE GENOMIC DNA]</scope>
    <source>
        <strain evidence="15 16">04-17</strain>
    </source>
</reference>
<dbReference type="InterPro" id="IPR036188">
    <property type="entry name" value="FAD/NAD-bd_sf"/>
</dbReference>
<name>A0ABS0LFE0_9CORY</name>
<protein>
    <recommendedName>
        <fullName evidence="5">L-aspartate oxidase</fullName>
        <ecNumber evidence="4">1.4.3.16</ecNumber>
    </recommendedName>
    <alternativeName>
        <fullName evidence="11">Quinolinate synthase B</fullName>
    </alternativeName>
</protein>
<dbReference type="SUPFAM" id="SSF46977">
    <property type="entry name" value="Succinate dehydrogenase/fumarate reductase flavoprotein C-terminal domain"/>
    <property type="match status" value="1"/>
</dbReference>
<evidence type="ECO:0000313" key="16">
    <source>
        <dbReference type="Proteomes" id="UP000615580"/>
    </source>
</evidence>
<evidence type="ECO:0000256" key="4">
    <source>
        <dbReference type="ARBA" id="ARBA00012173"/>
    </source>
</evidence>
<evidence type="ECO:0000256" key="8">
    <source>
        <dbReference type="ARBA" id="ARBA00022827"/>
    </source>
</evidence>
<evidence type="ECO:0000256" key="1">
    <source>
        <dbReference type="ARBA" id="ARBA00001974"/>
    </source>
</evidence>
<dbReference type="SUPFAM" id="SSF51905">
    <property type="entry name" value="FAD/NAD(P)-binding domain"/>
    <property type="match status" value="1"/>
</dbReference>
<accession>A0ABS0LFE0</accession>
<dbReference type="InterPro" id="IPR005288">
    <property type="entry name" value="NadB"/>
</dbReference>
<dbReference type="InterPro" id="IPR015939">
    <property type="entry name" value="Fum_Rdtase/Succ_DH_flav-like_C"/>
</dbReference>
<evidence type="ECO:0000256" key="3">
    <source>
        <dbReference type="ARBA" id="ARBA00008562"/>
    </source>
</evidence>
<dbReference type="PRINTS" id="PR00411">
    <property type="entry name" value="PNDRDTASEI"/>
</dbReference>
<dbReference type="Gene3D" id="3.50.50.60">
    <property type="entry name" value="FAD/NAD(P)-binding domain"/>
    <property type="match status" value="1"/>
</dbReference>
<dbReference type="PANTHER" id="PTHR42716">
    <property type="entry name" value="L-ASPARTATE OXIDASE"/>
    <property type="match status" value="1"/>
</dbReference>
<keyword evidence="16" id="KW-1185">Reference proteome</keyword>
<keyword evidence="6" id="KW-0285">Flavoprotein</keyword>
<evidence type="ECO:0000256" key="6">
    <source>
        <dbReference type="ARBA" id="ARBA00022630"/>
    </source>
</evidence>
<comment type="pathway">
    <text evidence="2">Cofactor biosynthesis; NAD(+) biosynthesis; iminoaspartate from L-aspartate (oxidase route): step 1/1.</text>
</comment>
<dbReference type="PANTHER" id="PTHR42716:SF2">
    <property type="entry name" value="L-ASPARTATE OXIDASE, CHLOROPLASTIC"/>
    <property type="match status" value="1"/>
</dbReference>
<comment type="similarity">
    <text evidence="3">Belongs to the FAD-dependent oxidoreductase 2 family. NadB subfamily.</text>
</comment>
<dbReference type="Pfam" id="PF02910">
    <property type="entry name" value="Succ_DH_flav_C"/>
    <property type="match status" value="1"/>
</dbReference>
<dbReference type="PRINTS" id="PR00368">
    <property type="entry name" value="FADPNR"/>
</dbReference>
<keyword evidence="7" id="KW-0662">Pyridine nucleotide biosynthesis</keyword>
<comment type="cofactor">
    <cofactor evidence="1">
        <name>FAD</name>
        <dbReference type="ChEBI" id="CHEBI:57692"/>
    </cofactor>
</comment>
<keyword evidence="9" id="KW-0560">Oxidoreductase</keyword>
<dbReference type="Gene3D" id="1.20.58.100">
    <property type="entry name" value="Fumarate reductase/succinate dehydrogenase flavoprotein-like, C-terminal domain"/>
    <property type="match status" value="1"/>
</dbReference>
<dbReference type="SUPFAM" id="SSF56425">
    <property type="entry name" value="Succinate dehydrogenase/fumarate reductase flavoprotein, catalytic domain"/>
    <property type="match status" value="1"/>
</dbReference>
<evidence type="ECO:0000313" key="15">
    <source>
        <dbReference type="EMBL" id="MBG9355413.1"/>
    </source>
</evidence>
<comment type="caution">
    <text evidence="15">The sequence shown here is derived from an EMBL/GenBank/DDBJ whole genome shotgun (WGS) entry which is preliminary data.</text>
</comment>
<comment type="function">
    <text evidence="10">Catalyzes the oxidation of L-aspartate to iminoaspartate, the first step in the de novo biosynthesis of NAD(+).</text>
</comment>
<dbReference type="Gene3D" id="3.90.700.10">
    <property type="entry name" value="Succinate dehydrogenase/fumarate reductase flavoprotein, catalytic domain"/>
    <property type="match status" value="1"/>
</dbReference>
<evidence type="ECO:0000256" key="5">
    <source>
        <dbReference type="ARBA" id="ARBA00021901"/>
    </source>
</evidence>
<comment type="catalytic activity">
    <reaction evidence="12">
        <text>L-aspartate + O2 = iminosuccinate + H2O2</text>
        <dbReference type="Rhea" id="RHEA:25876"/>
        <dbReference type="ChEBI" id="CHEBI:15379"/>
        <dbReference type="ChEBI" id="CHEBI:16240"/>
        <dbReference type="ChEBI" id="CHEBI:29991"/>
        <dbReference type="ChEBI" id="CHEBI:77875"/>
        <dbReference type="EC" id="1.4.3.16"/>
    </reaction>
    <physiologicalReaction direction="left-to-right" evidence="12">
        <dbReference type="Rhea" id="RHEA:25877"/>
    </physiologicalReaction>
</comment>